<dbReference type="OrthoDB" id="1859224at2"/>
<dbReference type="CDD" id="cd00093">
    <property type="entry name" value="HTH_XRE"/>
    <property type="match status" value="1"/>
</dbReference>
<dbReference type="EMBL" id="CP031933">
    <property type="protein sequence ID" value="AYE38434.1"/>
    <property type="molecule type" value="Genomic_DNA"/>
</dbReference>
<dbReference type="SMART" id="SM00530">
    <property type="entry name" value="HTH_XRE"/>
    <property type="match status" value="1"/>
</dbReference>
<dbReference type="Pfam" id="PF01381">
    <property type="entry name" value="HTH_3"/>
    <property type="match status" value="1"/>
</dbReference>
<dbReference type="SUPFAM" id="SSF47413">
    <property type="entry name" value="lambda repressor-like DNA-binding domains"/>
    <property type="match status" value="1"/>
</dbReference>
<dbReference type="Proteomes" id="UP000267208">
    <property type="component" value="Chromosome"/>
</dbReference>
<dbReference type="PANTHER" id="PTHR46558:SF11">
    <property type="entry name" value="HTH-TYPE TRANSCRIPTIONAL REGULATOR XRE"/>
    <property type="match status" value="1"/>
</dbReference>
<evidence type="ECO:0000313" key="4">
    <source>
        <dbReference type="Proteomes" id="UP000267208"/>
    </source>
</evidence>
<dbReference type="AlphaFoldDB" id="A0A386PRA1"/>
<evidence type="ECO:0000313" key="3">
    <source>
        <dbReference type="EMBL" id="AYE38434.1"/>
    </source>
</evidence>
<dbReference type="Gene3D" id="1.10.260.40">
    <property type="entry name" value="lambda repressor-like DNA-binding domains"/>
    <property type="match status" value="1"/>
</dbReference>
<sequence length="72" mass="8541">MKQRKWLKSIREDKNMTQSEFAEYLNIPVTTYASWEQGNRNPSIAKAKEVSEQLNIEWTIFFDIQLLKTSTD</sequence>
<name>A0A386PRA1_9LACO</name>
<evidence type="ECO:0000256" key="1">
    <source>
        <dbReference type="ARBA" id="ARBA00023125"/>
    </source>
</evidence>
<accession>A0A386PRA1</accession>
<keyword evidence="1" id="KW-0238">DNA-binding</keyword>
<dbReference type="RefSeq" id="WP_120142681.1">
    <property type="nucleotide sequence ID" value="NZ_CP031933.2"/>
</dbReference>
<keyword evidence="4" id="KW-1185">Reference proteome</keyword>
<protein>
    <submittedName>
        <fullName evidence="3">XRE family transcriptional regulator</fullName>
    </submittedName>
</protein>
<dbReference type="GO" id="GO:0003677">
    <property type="term" value="F:DNA binding"/>
    <property type="evidence" value="ECO:0007669"/>
    <property type="project" value="UniProtKB-KW"/>
</dbReference>
<feature type="domain" description="HTH cro/C1-type" evidence="2">
    <location>
        <begin position="7"/>
        <end position="61"/>
    </location>
</feature>
<dbReference type="KEGG" id="lzh:D1B17_07195"/>
<proteinExistence type="predicted"/>
<dbReference type="PANTHER" id="PTHR46558">
    <property type="entry name" value="TRACRIPTIONAL REGULATORY PROTEIN-RELATED-RELATED"/>
    <property type="match status" value="1"/>
</dbReference>
<gene>
    <name evidence="3" type="ORF">D1B17_07195</name>
</gene>
<evidence type="ECO:0000259" key="2">
    <source>
        <dbReference type="PROSITE" id="PS50943"/>
    </source>
</evidence>
<dbReference type="PROSITE" id="PS50943">
    <property type="entry name" value="HTH_CROC1"/>
    <property type="match status" value="1"/>
</dbReference>
<organism evidence="3 4">
    <name type="scientific">Companilactobacillus zhachilii</name>
    <dbReference type="NCBI Taxonomy" id="2304606"/>
    <lineage>
        <taxon>Bacteria</taxon>
        <taxon>Bacillati</taxon>
        <taxon>Bacillota</taxon>
        <taxon>Bacilli</taxon>
        <taxon>Lactobacillales</taxon>
        <taxon>Lactobacillaceae</taxon>
        <taxon>Companilactobacillus</taxon>
    </lineage>
</organism>
<dbReference type="InterPro" id="IPR010982">
    <property type="entry name" value="Lambda_DNA-bd_dom_sf"/>
</dbReference>
<dbReference type="InterPro" id="IPR001387">
    <property type="entry name" value="Cro/C1-type_HTH"/>
</dbReference>
<reference evidence="4" key="1">
    <citation type="submission" date="2018-08" db="EMBL/GenBank/DDBJ databases">
        <title>Genome of Lactobacillus sp. HBUAS52074.</title>
        <authorList>
            <person name="Guo Z."/>
            <person name="Zhang Z.D."/>
        </authorList>
    </citation>
    <scope>NUCLEOTIDE SEQUENCE [LARGE SCALE GENOMIC DNA]</scope>
    <source>
        <strain evidence="4">HBUAS52074</strain>
    </source>
</reference>